<feature type="transmembrane region" description="Helical" evidence="1">
    <location>
        <begin position="20"/>
        <end position="42"/>
    </location>
</feature>
<accession>A0A136A3B9</accession>
<evidence type="ECO:0000313" key="3">
    <source>
        <dbReference type="Proteomes" id="UP000070299"/>
    </source>
</evidence>
<evidence type="ECO:0000256" key="1">
    <source>
        <dbReference type="SAM" id="Phobius"/>
    </source>
</evidence>
<feature type="transmembrane region" description="Helical" evidence="1">
    <location>
        <begin position="99"/>
        <end position="121"/>
    </location>
</feature>
<keyword evidence="1" id="KW-0812">Transmembrane</keyword>
<organism evidence="2 3">
    <name type="scientific">Paraglaciecola hydrolytica</name>
    <dbReference type="NCBI Taxonomy" id="1799789"/>
    <lineage>
        <taxon>Bacteria</taxon>
        <taxon>Pseudomonadati</taxon>
        <taxon>Pseudomonadota</taxon>
        <taxon>Gammaproteobacteria</taxon>
        <taxon>Alteromonadales</taxon>
        <taxon>Alteromonadaceae</taxon>
        <taxon>Paraglaciecola</taxon>
    </lineage>
</organism>
<protein>
    <submittedName>
        <fullName evidence="2">Uncharacterized protein</fullName>
    </submittedName>
</protein>
<evidence type="ECO:0000313" key="2">
    <source>
        <dbReference type="EMBL" id="KXI29731.1"/>
    </source>
</evidence>
<dbReference type="OrthoDB" id="6300812at2"/>
<dbReference type="Proteomes" id="UP000070299">
    <property type="component" value="Unassembled WGS sequence"/>
</dbReference>
<dbReference type="AlphaFoldDB" id="A0A136A3B9"/>
<keyword evidence="1" id="KW-1133">Transmembrane helix</keyword>
<keyword evidence="1" id="KW-0472">Membrane</keyword>
<comment type="caution">
    <text evidence="2">The sequence shown here is derived from an EMBL/GenBank/DDBJ whole genome shotgun (WGS) entry which is preliminary data.</text>
</comment>
<gene>
    <name evidence="2" type="ORF">AX660_06735</name>
</gene>
<feature type="transmembrane region" description="Helical" evidence="1">
    <location>
        <begin position="74"/>
        <end position="93"/>
    </location>
</feature>
<reference evidence="3" key="1">
    <citation type="submission" date="2016-02" db="EMBL/GenBank/DDBJ databases">
        <authorList>
            <person name="Schultz-Johansen M."/>
            <person name="Glaring M.A."/>
            <person name="Bech P.K."/>
            <person name="Stougaard P."/>
        </authorList>
    </citation>
    <scope>NUCLEOTIDE SEQUENCE [LARGE SCALE GENOMIC DNA]</scope>
    <source>
        <strain evidence="3">S66</strain>
    </source>
</reference>
<name>A0A136A3B9_9ALTE</name>
<dbReference type="RefSeq" id="WP_068372763.1">
    <property type="nucleotide sequence ID" value="NZ_LSNE01000003.1"/>
</dbReference>
<feature type="transmembrane region" description="Helical" evidence="1">
    <location>
        <begin position="152"/>
        <end position="177"/>
    </location>
</feature>
<dbReference type="SUPFAM" id="SSF81901">
    <property type="entry name" value="HCP-like"/>
    <property type="match status" value="1"/>
</dbReference>
<proteinExistence type="predicted"/>
<feature type="transmembrane region" description="Helical" evidence="1">
    <location>
        <begin position="48"/>
        <end position="67"/>
    </location>
</feature>
<sequence>MDIEQSSLDKVELRLNKQNLIYASLAAAVWIFPTLIIWRFAYSYNPNFGPVMLLVSGCIIGLVVRFSGKGLTRLFSAFAVFAYIWLVFLALGLNIVVGSIISGAILFGLFAVGAWLAIYLARIDVPFIEHKAHTFLTSVNSHSSDKKLKNRWIISLPILIVSSAVSSAIAIFVLTLFDDYQYQEKQYLAQEQQRVVSQNKEIDVTPSSLDQRKSNEILRYAYAYHHGRLLDKNNAITDAFPHSEYKAKTLLKYLANERDNARAKFILGILNDEKNARVLFQQALEQGDKYAQIVSAVEYGCYSDLDRGKEMLTRLKQITTEKYVQSEIESILYVGIKAVCSELDKPKFLLEYVRNYDDYSN</sequence>
<keyword evidence="3" id="KW-1185">Reference proteome</keyword>
<dbReference type="EMBL" id="LSNE01000003">
    <property type="protein sequence ID" value="KXI29731.1"/>
    <property type="molecule type" value="Genomic_DNA"/>
</dbReference>